<dbReference type="CDD" id="cd06558">
    <property type="entry name" value="crotonase-like"/>
    <property type="match status" value="1"/>
</dbReference>
<accession>A0A2W7IQX0</accession>
<dbReference type="InterPro" id="IPR029045">
    <property type="entry name" value="ClpP/crotonase-like_dom_sf"/>
</dbReference>
<dbReference type="SUPFAM" id="SSF52096">
    <property type="entry name" value="ClpP/crotonase"/>
    <property type="match status" value="1"/>
</dbReference>
<evidence type="ECO:0000313" key="6">
    <source>
        <dbReference type="Proteomes" id="UP000249688"/>
    </source>
</evidence>
<dbReference type="EMBL" id="QKYU01000022">
    <property type="protein sequence ID" value="PZW41073.1"/>
    <property type="molecule type" value="Genomic_DNA"/>
</dbReference>
<protein>
    <recommendedName>
        <fullName evidence="2">3-hydroxyisobutyryl-CoA hydrolase</fullName>
        <ecNumber evidence="2">3.1.2.4</ecNumber>
    </recommendedName>
</protein>
<keyword evidence="6" id="KW-1185">Reference proteome</keyword>
<dbReference type="GO" id="GO:0006574">
    <property type="term" value="P:L-valine catabolic process"/>
    <property type="evidence" value="ECO:0007669"/>
    <property type="project" value="TreeGrafter"/>
</dbReference>
<evidence type="ECO:0000256" key="3">
    <source>
        <dbReference type="ARBA" id="ARBA00022801"/>
    </source>
</evidence>
<evidence type="ECO:0000256" key="1">
    <source>
        <dbReference type="ARBA" id="ARBA00001709"/>
    </source>
</evidence>
<keyword evidence="3" id="KW-0378">Hydrolase</keyword>
<name>A0A2W7IQX0_9PROT</name>
<dbReference type="AlphaFoldDB" id="A0A2W7IQX0"/>
<dbReference type="InterPro" id="IPR032259">
    <property type="entry name" value="HIBYL-CoA-H"/>
</dbReference>
<sequence>MTATEKQGLTDMSEATVVWGRSGAAGTILMNRPRALNALDHAMIDAMAAALAELRDDPKVALVILEGAGGRAFCAGGDVRAMRQAALDGDTATVDGFFEAEYALNRAIAEMPKPWISLIDGVCMGGGIGVSVHGSHRIVTEHAMLAMPETAIGFFPDVGTSYVLPRLKGATGAWLGLTGARLEGAAAVEAGLATHSTTREALPALRAALVAGDLSVLDALPRQGARMAEAPVIDRCFGQPDVPDILAALEADGSDWAMSQARAMRRVSPTALFVTLELLRRGMALDLAGCLAMERTLTRRITVHPDFIEGVRAVLVDKDNTPRWTPPTIGAVDQTAIRALFEDAV</sequence>
<evidence type="ECO:0000313" key="5">
    <source>
        <dbReference type="EMBL" id="PZW41073.1"/>
    </source>
</evidence>
<dbReference type="PANTHER" id="PTHR43176">
    <property type="entry name" value="3-HYDROXYISOBUTYRYL-COA HYDROLASE-RELATED"/>
    <property type="match status" value="1"/>
</dbReference>
<dbReference type="EC" id="3.1.2.4" evidence="2"/>
<gene>
    <name evidence="5" type="ORF">C8P66_12260</name>
</gene>
<dbReference type="NCBIfam" id="NF004127">
    <property type="entry name" value="PRK05617.1"/>
    <property type="match status" value="1"/>
</dbReference>
<dbReference type="Gene3D" id="3.90.226.10">
    <property type="entry name" value="2-enoyl-CoA Hydratase, Chain A, domain 1"/>
    <property type="match status" value="1"/>
</dbReference>
<feature type="domain" description="Enoyl-CoA hydratase/isomerase" evidence="4">
    <location>
        <begin position="26"/>
        <end position="341"/>
    </location>
</feature>
<proteinExistence type="predicted"/>
<dbReference type="InterPro" id="IPR045004">
    <property type="entry name" value="ECH_dom"/>
</dbReference>
<dbReference type="Pfam" id="PF16113">
    <property type="entry name" value="ECH_2"/>
    <property type="match status" value="1"/>
</dbReference>
<reference evidence="5 6" key="1">
    <citation type="submission" date="2018-06" db="EMBL/GenBank/DDBJ databases">
        <title>Genomic Encyclopedia of Archaeal and Bacterial Type Strains, Phase II (KMG-II): from individual species to whole genera.</title>
        <authorList>
            <person name="Goeker M."/>
        </authorList>
    </citation>
    <scope>NUCLEOTIDE SEQUENCE [LARGE SCALE GENOMIC DNA]</scope>
    <source>
        <strain evidence="5 6">DSM 24525</strain>
    </source>
</reference>
<evidence type="ECO:0000256" key="2">
    <source>
        <dbReference type="ARBA" id="ARBA00011915"/>
    </source>
</evidence>
<comment type="caution">
    <text evidence="5">The sequence shown here is derived from an EMBL/GenBank/DDBJ whole genome shotgun (WGS) entry which is preliminary data.</text>
</comment>
<evidence type="ECO:0000259" key="4">
    <source>
        <dbReference type="Pfam" id="PF16113"/>
    </source>
</evidence>
<organism evidence="5 6">
    <name type="scientific">Humitalea rosea</name>
    <dbReference type="NCBI Taxonomy" id="990373"/>
    <lineage>
        <taxon>Bacteria</taxon>
        <taxon>Pseudomonadati</taxon>
        <taxon>Pseudomonadota</taxon>
        <taxon>Alphaproteobacteria</taxon>
        <taxon>Acetobacterales</taxon>
        <taxon>Roseomonadaceae</taxon>
        <taxon>Humitalea</taxon>
    </lineage>
</organism>
<dbReference type="Proteomes" id="UP000249688">
    <property type="component" value="Unassembled WGS sequence"/>
</dbReference>
<dbReference type="GO" id="GO:0003860">
    <property type="term" value="F:3-hydroxyisobutyryl-CoA hydrolase activity"/>
    <property type="evidence" value="ECO:0007669"/>
    <property type="project" value="UniProtKB-EC"/>
</dbReference>
<dbReference type="PANTHER" id="PTHR43176:SF3">
    <property type="entry name" value="3-HYDROXYISOBUTYRYL-COA HYDROLASE, MITOCHONDRIAL"/>
    <property type="match status" value="1"/>
</dbReference>
<comment type="catalytic activity">
    <reaction evidence="1">
        <text>3-hydroxy-2-methylpropanoyl-CoA + H2O = 3-hydroxy-2-methylpropanoate + CoA + H(+)</text>
        <dbReference type="Rhea" id="RHEA:20888"/>
        <dbReference type="ChEBI" id="CHEBI:11805"/>
        <dbReference type="ChEBI" id="CHEBI:15377"/>
        <dbReference type="ChEBI" id="CHEBI:15378"/>
        <dbReference type="ChEBI" id="CHEBI:57287"/>
        <dbReference type="ChEBI" id="CHEBI:57340"/>
        <dbReference type="EC" id="3.1.2.4"/>
    </reaction>
</comment>